<dbReference type="InterPro" id="IPR005829">
    <property type="entry name" value="Sugar_transporter_CS"/>
</dbReference>
<keyword evidence="2 5" id="KW-0812">Transmembrane</keyword>
<dbReference type="SUPFAM" id="SSF103473">
    <property type="entry name" value="MFS general substrate transporter"/>
    <property type="match status" value="1"/>
</dbReference>
<dbReference type="RefSeq" id="WP_041767618.1">
    <property type="nucleotide sequence ID" value="NZ_LNZG01000044.1"/>
</dbReference>
<name>A0A1E2SIY4_LEIXY</name>
<comment type="subcellular location">
    <subcellularLocation>
        <location evidence="1">Cell membrane</location>
        <topology evidence="1">Multi-pass membrane protein</topology>
    </subcellularLocation>
</comment>
<feature type="transmembrane region" description="Helical" evidence="5">
    <location>
        <begin position="277"/>
        <end position="296"/>
    </location>
</feature>
<evidence type="ECO:0000313" key="7">
    <source>
        <dbReference type="EMBL" id="ODA89709.1"/>
    </source>
</evidence>
<evidence type="ECO:0000256" key="1">
    <source>
        <dbReference type="ARBA" id="ARBA00004651"/>
    </source>
</evidence>
<evidence type="ECO:0000313" key="8">
    <source>
        <dbReference type="Proteomes" id="UP000094426"/>
    </source>
</evidence>
<gene>
    <name evidence="7" type="ORF">ATY41_04480</name>
</gene>
<protein>
    <recommendedName>
        <fullName evidence="6">Major facilitator superfamily (MFS) profile domain-containing protein</fullName>
    </recommendedName>
</protein>
<dbReference type="GO" id="GO:0022857">
    <property type="term" value="F:transmembrane transporter activity"/>
    <property type="evidence" value="ECO:0007669"/>
    <property type="project" value="InterPro"/>
</dbReference>
<feature type="transmembrane region" description="Helical" evidence="5">
    <location>
        <begin position="76"/>
        <end position="93"/>
    </location>
</feature>
<dbReference type="InterPro" id="IPR036259">
    <property type="entry name" value="MFS_trans_sf"/>
</dbReference>
<dbReference type="InterPro" id="IPR020846">
    <property type="entry name" value="MFS_dom"/>
</dbReference>
<feature type="transmembrane region" description="Helical" evidence="5">
    <location>
        <begin position="363"/>
        <end position="384"/>
    </location>
</feature>
<evidence type="ECO:0000256" key="3">
    <source>
        <dbReference type="ARBA" id="ARBA00022989"/>
    </source>
</evidence>
<feature type="transmembrane region" description="Helical" evidence="5">
    <location>
        <begin position="335"/>
        <end position="357"/>
    </location>
</feature>
<feature type="transmembrane region" description="Helical" evidence="5">
    <location>
        <begin position="99"/>
        <end position="115"/>
    </location>
</feature>
<feature type="transmembrane region" description="Helical" evidence="5">
    <location>
        <begin position="41"/>
        <end position="64"/>
    </location>
</feature>
<dbReference type="CDD" id="cd17478">
    <property type="entry name" value="MFS_FsR"/>
    <property type="match status" value="1"/>
</dbReference>
<dbReference type="AlphaFoldDB" id="A0A1E2SIY4"/>
<dbReference type="Pfam" id="PF07690">
    <property type="entry name" value="MFS_1"/>
    <property type="match status" value="1"/>
</dbReference>
<comment type="caution">
    <text evidence="7">The sequence shown here is derived from an EMBL/GenBank/DDBJ whole genome shotgun (WGS) entry which is preliminary data.</text>
</comment>
<dbReference type="PANTHER" id="PTHR43129:SF1">
    <property type="entry name" value="FOSMIDOMYCIN RESISTANCE PROTEIN"/>
    <property type="match status" value="1"/>
</dbReference>
<evidence type="ECO:0000256" key="4">
    <source>
        <dbReference type="ARBA" id="ARBA00023136"/>
    </source>
</evidence>
<accession>A0A1E2SIY4</accession>
<evidence type="ECO:0000256" key="5">
    <source>
        <dbReference type="SAM" id="Phobius"/>
    </source>
</evidence>
<organism evidence="7 8">
    <name type="scientific">Leifsonia xyli subsp. xyli</name>
    <dbReference type="NCBI Taxonomy" id="59736"/>
    <lineage>
        <taxon>Bacteria</taxon>
        <taxon>Bacillati</taxon>
        <taxon>Actinomycetota</taxon>
        <taxon>Actinomycetes</taxon>
        <taxon>Micrococcales</taxon>
        <taxon>Microbacteriaceae</taxon>
        <taxon>Leifsonia</taxon>
    </lineage>
</organism>
<feature type="transmembrane region" description="Helical" evidence="5">
    <location>
        <begin position="302"/>
        <end position="323"/>
    </location>
</feature>
<sequence>MTPLAPSRARFWALSATHVMNDFQSGAAAALLPYFVSEQNYTYTAVAGLALAATSLSSVAQPLFGYLTDKLPLRPLTIIGMSVAALGIAVAGLTSANYWLTWIVVAISGIGVAAYHPPATVDAKMTGGGSDKAMSLFSVAGNLGAAIAPICVGLTVGLFGLVATPLLLIPTAVVAVIYVAAMRATRNGAAPTSRRRSASATAAVPADQWGRFVWLLAIICLWSITALGIRSFIALDVTQAFHGSDALGTSAFTIYSLAAALGTLMGGFIADRFGRRAVMISGYALSGLATLAIGFAPNTTELLIAAGVAGWALSLPFAVHVTLSHSFLPRHLGTASGVTLGLSMTLGGFVTPLLGILADRDGIAAIFIPLASVVSVGAVMSVFIKEGRNHLNVQDAPVPDELKTWEANA</sequence>
<keyword evidence="4 5" id="KW-0472">Membrane</keyword>
<dbReference type="PROSITE" id="PS50850">
    <property type="entry name" value="MFS"/>
    <property type="match status" value="1"/>
</dbReference>
<feature type="domain" description="Major facilitator superfamily (MFS) profile" evidence="6">
    <location>
        <begin position="212"/>
        <end position="409"/>
    </location>
</feature>
<dbReference type="Gene3D" id="1.20.1250.20">
    <property type="entry name" value="MFS general substrate transporter like domains"/>
    <property type="match status" value="2"/>
</dbReference>
<evidence type="ECO:0000256" key="2">
    <source>
        <dbReference type="ARBA" id="ARBA00022692"/>
    </source>
</evidence>
<dbReference type="PANTHER" id="PTHR43129">
    <property type="entry name" value="FOSMIDOMYCIN RESISTANCE PROTEIN"/>
    <property type="match status" value="1"/>
</dbReference>
<feature type="transmembrane region" description="Helical" evidence="5">
    <location>
        <begin position="252"/>
        <end position="270"/>
    </location>
</feature>
<feature type="transmembrane region" description="Helical" evidence="5">
    <location>
        <begin position="167"/>
        <end position="185"/>
    </location>
</feature>
<dbReference type="InterPro" id="IPR011701">
    <property type="entry name" value="MFS"/>
</dbReference>
<dbReference type="GO" id="GO:0005886">
    <property type="term" value="C:plasma membrane"/>
    <property type="evidence" value="ECO:0007669"/>
    <property type="project" value="UniProtKB-SubCell"/>
</dbReference>
<keyword evidence="3 5" id="KW-1133">Transmembrane helix</keyword>
<feature type="transmembrane region" description="Helical" evidence="5">
    <location>
        <begin position="136"/>
        <end position="161"/>
    </location>
</feature>
<proteinExistence type="predicted"/>
<evidence type="ECO:0000259" key="6">
    <source>
        <dbReference type="PROSITE" id="PS50850"/>
    </source>
</evidence>
<reference evidence="7 8" key="1">
    <citation type="submission" date="2015-11" db="EMBL/GenBank/DDBJ databases">
        <authorList>
            <person name="Zhang Y."/>
            <person name="Guo Z."/>
        </authorList>
    </citation>
    <scope>NUCLEOTIDE SEQUENCE [LARGE SCALE GENOMIC DNA]</scope>
    <source>
        <strain evidence="8">gdw1</strain>
    </source>
</reference>
<dbReference type="Proteomes" id="UP000094426">
    <property type="component" value="Unassembled WGS sequence"/>
</dbReference>
<dbReference type="EMBL" id="LNZG01000044">
    <property type="protein sequence ID" value="ODA89709.1"/>
    <property type="molecule type" value="Genomic_DNA"/>
</dbReference>
<dbReference type="PROSITE" id="PS00216">
    <property type="entry name" value="SUGAR_TRANSPORT_1"/>
    <property type="match status" value="1"/>
</dbReference>
<feature type="transmembrane region" description="Helical" evidence="5">
    <location>
        <begin position="212"/>
        <end position="232"/>
    </location>
</feature>